<dbReference type="EMBL" id="CP016809">
    <property type="protein sequence ID" value="ANY75137.1"/>
    <property type="molecule type" value="Genomic_DNA"/>
</dbReference>
<reference evidence="3" key="1">
    <citation type="submission" date="2016-08" db="EMBL/GenBank/DDBJ databases">
        <title>Complete Genome Seqeunce of Paenibacillus sp. nov. IHBB 9852 from high altitute lake of Indian trans-Himalayas.</title>
        <authorList>
            <person name="Kiran S."/>
            <person name="Swarnkar M.K."/>
            <person name="Rana A."/>
            <person name="Tewari R."/>
            <person name="Gulati A."/>
        </authorList>
    </citation>
    <scope>NUCLEOTIDE SEQUENCE [LARGE SCALE GENOMIC DNA]</scope>
    <source>
        <strain evidence="3">IHBB 9852</strain>
    </source>
</reference>
<feature type="region of interest" description="Disordered" evidence="1">
    <location>
        <begin position="29"/>
        <end position="53"/>
    </location>
</feature>
<gene>
    <name evidence="3" type="ORF">BBD41_22605</name>
</gene>
<sequence>MNLTKKTIIVAASFLLALSSASGYTAGAAAGPQKAPKAQPASSKERLEQQKKEALAIHSKAKKPGELTVMYDGTDNTLSFSFYSITSTDYDDYLKLMSKYKAPALQQPEWLPEGYAFQSGDIVPPYYDSYSEPYQDLLKELKAEAKGKKYYAKKVKWSEAGGAALLFSKDSDVIRISAKKVYPFITEITRVPGKGEKFERLSIEGGDALYATNSNALYSTKLTWEDPEKGLEYEISTYKTSPLTKEALVSIAESIISSKSQNP</sequence>
<evidence type="ECO:0000256" key="1">
    <source>
        <dbReference type="SAM" id="MobiDB-lite"/>
    </source>
</evidence>
<evidence type="ECO:0000256" key="2">
    <source>
        <dbReference type="SAM" id="SignalP"/>
    </source>
</evidence>
<proteinExistence type="predicted"/>
<protein>
    <recommendedName>
        <fullName evidence="4">DUF4367 domain-containing protein</fullName>
    </recommendedName>
</protein>
<keyword evidence="2" id="KW-0732">Signal</keyword>
<dbReference type="AlphaFoldDB" id="A0A1B2E5F8"/>
<organism evidence="3">
    <name type="scientific">Paenibacillus ihbetae</name>
    <dbReference type="NCBI Taxonomy" id="1870820"/>
    <lineage>
        <taxon>Bacteria</taxon>
        <taxon>Bacillati</taxon>
        <taxon>Bacillota</taxon>
        <taxon>Bacilli</taxon>
        <taxon>Bacillales</taxon>
        <taxon>Paenibacillaceae</taxon>
        <taxon>Paenibacillus</taxon>
    </lineage>
</organism>
<accession>A0A1B2E5F8</accession>
<feature type="chain" id="PRO_5039386099" description="DUF4367 domain-containing protein" evidence="2">
    <location>
        <begin position="26"/>
        <end position="263"/>
    </location>
</feature>
<dbReference type="KEGG" id="pib:BBD41_22605"/>
<evidence type="ECO:0008006" key="4">
    <source>
        <dbReference type="Google" id="ProtNLM"/>
    </source>
</evidence>
<feature type="compositionally biased region" description="Basic and acidic residues" evidence="1">
    <location>
        <begin position="43"/>
        <end position="53"/>
    </location>
</feature>
<feature type="compositionally biased region" description="Low complexity" evidence="1">
    <location>
        <begin position="29"/>
        <end position="42"/>
    </location>
</feature>
<dbReference type="GeneID" id="48311078"/>
<feature type="signal peptide" evidence="2">
    <location>
        <begin position="1"/>
        <end position="25"/>
    </location>
</feature>
<name>A0A1B2E5F8_9BACL</name>
<evidence type="ECO:0000313" key="3">
    <source>
        <dbReference type="EMBL" id="ANY75137.1"/>
    </source>
</evidence>
<dbReference type="RefSeq" id="WP_099478803.1">
    <property type="nucleotide sequence ID" value="NZ_CP016809.1"/>
</dbReference>